<reference evidence="1 2" key="1">
    <citation type="submission" date="2021-03" db="EMBL/GenBank/DDBJ databases">
        <title>novel species isolated from a fishpond in China.</title>
        <authorList>
            <person name="Lu H."/>
            <person name="Cai Z."/>
        </authorList>
    </citation>
    <scope>NUCLEOTIDE SEQUENCE [LARGE SCALE GENOMIC DNA]</scope>
    <source>
        <strain evidence="1 2">YJ13C</strain>
    </source>
</reference>
<comment type="caution">
    <text evidence="1">The sequence shown here is derived from an EMBL/GenBank/DDBJ whole genome shotgun (WGS) entry which is preliminary data.</text>
</comment>
<evidence type="ECO:0000313" key="1">
    <source>
        <dbReference type="EMBL" id="MBN7815253.1"/>
    </source>
</evidence>
<proteinExistence type="predicted"/>
<keyword evidence="2" id="KW-1185">Reference proteome</keyword>
<protein>
    <recommendedName>
        <fullName evidence="3">Outer membrane protein beta-barrel domain-containing protein</fullName>
    </recommendedName>
</protein>
<organism evidence="1 2">
    <name type="scientific">Algoriphagus pacificus</name>
    <dbReference type="NCBI Taxonomy" id="2811234"/>
    <lineage>
        <taxon>Bacteria</taxon>
        <taxon>Pseudomonadati</taxon>
        <taxon>Bacteroidota</taxon>
        <taxon>Cytophagia</taxon>
        <taxon>Cytophagales</taxon>
        <taxon>Cyclobacteriaceae</taxon>
        <taxon>Algoriphagus</taxon>
    </lineage>
</organism>
<dbReference type="Proteomes" id="UP000664480">
    <property type="component" value="Unassembled WGS sequence"/>
</dbReference>
<sequence length="403" mass="46187">MKFYKPAIVILLYFFSQLSWAQKASKLLVIKDGQSVEMSYLGESDFSFFDQLKVIDGGVEKSFDAAQIDGFKFENGRYFLSKKVRGTEERHFFQIPFEGEKSIGVIKSGYYLILGDEAILLSVDSRENTSMVSRELKRKTYLGVLHYALDDCSPEITEMVNGVNLSYPSLERLFIAYHECKGLEYELHGKSIPFFKPGFSASVGFGSINQKMDPLIFTTQGSAPTFEILIDLIFQKFSPRTKAQLGASLLSYEDTWRVSDDGFIPGQAREFYQEEFKMRLIKLPAVFTYNVIHKEKQSLYLGAGITYSLAKKESISEISQWEFNSPYEENTIITRPRDPVLLDTRNTSGYLWKLGYRRKVKSSWISTEYQFDKFSNLGYAVLTSDIIYKYSMSMNSLKIGVSF</sequence>
<accession>A0ABS3CDV5</accession>
<dbReference type="EMBL" id="JAFKCU010000002">
    <property type="protein sequence ID" value="MBN7815253.1"/>
    <property type="molecule type" value="Genomic_DNA"/>
</dbReference>
<gene>
    <name evidence="1" type="ORF">J0A69_07435</name>
</gene>
<dbReference type="RefSeq" id="WP_206585939.1">
    <property type="nucleotide sequence ID" value="NZ_JAFKCU010000002.1"/>
</dbReference>
<evidence type="ECO:0000313" key="2">
    <source>
        <dbReference type="Proteomes" id="UP000664480"/>
    </source>
</evidence>
<name>A0ABS3CDV5_9BACT</name>
<evidence type="ECO:0008006" key="3">
    <source>
        <dbReference type="Google" id="ProtNLM"/>
    </source>
</evidence>